<accession>A0A9P5NAS4</accession>
<dbReference type="EMBL" id="JADNYJ010000260">
    <property type="protein sequence ID" value="KAF8872562.1"/>
    <property type="molecule type" value="Genomic_DNA"/>
</dbReference>
<gene>
    <name evidence="1" type="ORF">CPB84DRAFT_1753523</name>
</gene>
<organism evidence="1 2">
    <name type="scientific">Gymnopilus junonius</name>
    <name type="common">Spectacular rustgill mushroom</name>
    <name type="synonym">Gymnopilus spectabilis subsp. junonius</name>
    <dbReference type="NCBI Taxonomy" id="109634"/>
    <lineage>
        <taxon>Eukaryota</taxon>
        <taxon>Fungi</taxon>
        <taxon>Dikarya</taxon>
        <taxon>Basidiomycota</taxon>
        <taxon>Agaricomycotina</taxon>
        <taxon>Agaricomycetes</taxon>
        <taxon>Agaricomycetidae</taxon>
        <taxon>Agaricales</taxon>
        <taxon>Agaricineae</taxon>
        <taxon>Hymenogastraceae</taxon>
        <taxon>Gymnopilus</taxon>
    </lineage>
</organism>
<dbReference type="AlphaFoldDB" id="A0A9P5NAS4"/>
<keyword evidence="2" id="KW-1185">Reference proteome</keyword>
<sequence length="271" mass="30413">MYGEHATFVWDKLPVYLHLPDWVMLKEEEKSPLTLNLGCQSSVLNRQFEPEPAEPDRQFRFSSIQSGHGLKPLTPSLHPPSIRHPSTFVSLFFSSLRIVPPSDEDVSWYRHIKIRGWRYNKRGPLKREAIHLARPTSLVNKSELEVESACTATALIPTSTTTSLALKSEPEVTCRPPSYTAATLPLCFFTSHGIELGGRPPPSTFSTAVGLAPPPSPLLNQCPYVDAEPIILNCELDRTKLEEPVLESSVQFQFSSLKFSSRFLKICREPD</sequence>
<comment type="caution">
    <text evidence="1">The sequence shown here is derived from an EMBL/GenBank/DDBJ whole genome shotgun (WGS) entry which is preliminary data.</text>
</comment>
<dbReference type="Proteomes" id="UP000724874">
    <property type="component" value="Unassembled WGS sequence"/>
</dbReference>
<name>A0A9P5NAS4_GYMJU</name>
<protein>
    <submittedName>
        <fullName evidence="1">Uncharacterized protein</fullName>
    </submittedName>
</protein>
<reference evidence="1" key="1">
    <citation type="submission" date="2020-11" db="EMBL/GenBank/DDBJ databases">
        <authorList>
            <consortium name="DOE Joint Genome Institute"/>
            <person name="Ahrendt S."/>
            <person name="Riley R."/>
            <person name="Andreopoulos W."/>
            <person name="LaButti K."/>
            <person name="Pangilinan J."/>
            <person name="Ruiz-duenas F.J."/>
            <person name="Barrasa J.M."/>
            <person name="Sanchez-Garcia M."/>
            <person name="Camarero S."/>
            <person name="Miyauchi S."/>
            <person name="Serrano A."/>
            <person name="Linde D."/>
            <person name="Babiker R."/>
            <person name="Drula E."/>
            <person name="Ayuso-Fernandez I."/>
            <person name="Pacheco R."/>
            <person name="Padilla G."/>
            <person name="Ferreira P."/>
            <person name="Barriuso J."/>
            <person name="Kellner H."/>
            <person name="Castanera R."/>
            <person name="Alfaro M."/>
            <person name="Ramirez L."/>
            <person name="Pisabarro A.G."/>
            <person name="Kuo A."/>
            <person name="Tritt A."/>
            <person name="Lipzen A."/>
            <person name="He G."/>
            <person name="Yan M."/>
            <person name="Ng V."/>
            <person name="Cullen D."/>
            <person name="Martin F."/>
            <person name="Rosso M.-N."/>
            <person name="Henrissat B."/>
            <person name="Hibbett D."/>
            <person name="Martinez A.T."/>
            <person name="Grigoriev I.V."/>
        </authorList>
    </citation>
    <scope>NUCLEOTIDE SEQUENCE</scope>
    <source>
        <strain evidence="1">AH 44721</strain>
    </source>
</reference>
<evidence type="ECO:0000313" key="1">
    <source>
        <dbReference type="EMBL" id="KAF8872562.1"/>
    </source>
</evidence>
<evidence type="ECO:0000313" key="2">
    <source>
        <dbReference type="Proteomes" id="UP000724874"/>
    </source>
</evidence>
<proteinExistence type="predicted"/>